<protein>
    <submittedName>
        <fullName evidence="2">Uncharacterized protein</fullName>
    </submittedName>
</protein>
<dbReference type="Proteomes" id="UP000256964">
    <property type="component" value="Unassembled WGS sequence"/>
</dbReference>
<organism evidence="2 3">
    <name type="scientific">Lentinus brumalis</name>
    <dbReference type="NCBI Taxonomy" id="2498619"/>
    <lineage>
        <taxon>Eukaryota</taxon>
        <taxon>Fungi</taxon>
        <taxon>Dikarya</taxon>
        <taxon>Basidiomycota</taxon>
        <taxon>Agaricomycotina</taxon>
        <taxon>Agaricomycetes</taxon>
        <taxon>Polyporales</taxon>
        <taxon>Polyporaceae</taxon>
        <taxon>Lentinus</taxon>
    </lineage>
</organism>
<dbReference type="EMBL" id="KZ857522">
    <property type="protein sequence ID" value="RDX41150.1"/>
    <property type="molecule type" value="Genomic_DNA"/>
</dbReference>
<sequence>MRSAIRAASRSRFEPAVRESVNVRARSQAAVLVLVFAHAKPCCPRVLSRCPVAHPARSMHARPAEQSHRWPAHALLTTLPSLRHPFLPASSSPRVPALLTSSSYNAARRAPSCTLSTEPIPAITRYPPDASPAPAVQFALAPSVSFTSPPLHDPRHPRALLAYVRGRTTLTAPSNAMHSSRRQRPCARSPEREGRPRTFSPLGGGVPPASSQSPSCAWLIGPAVGHPGARRESLGLLALLAHKY</sequence>
<evidence type="ECO:0000313" key="2">
    <source>
        <dbReference type="EMBL" id="RDX41150.1"/>
    </source>
</evidence>
<evidence type="ECO:0000313" key="3">
    <source>
        <dbReference type="Proteomes" id="UP000256964"/>
    </source>
</evidence>
<name>A0A371CLJ7_9APHY</name>
<keyword evidence="3" id="KW-1185">Reference proteome</keyword>
<proteinExistence type="predicted"/>
<reference evidence="2 3" key="1">
    <citation type="journal article" date="2018" name="Biotechnol. Biofuels">
        <title>Integrative visual omics of the white-rot fungus Polyporus brumalis exposes the biotechnological potential of its oxidative enzymes for delignifying raw plant biomass.</title>
        <authorList>
            <person name="Miyauchi S."/>
            <person name="Rancon A."/>
            <person name="Drula E."/>
            <person name="Hage H."/>
            <person name="Chaduli D."/>
            <person name="Favel A."/>
            <person name="Grisel S."/>
            <person name="Henrissat B."/>
            <person name="Herpoel-Gimbert I."/>
            <person name="Ruiz-Duenas F.J."/>
            <person name="Chevret D."/>
            <person name="Hainaut M."/>
            <person name="Lin J."/>
            <person name="Wang M."/>
            <person name="Pangilinan J."/>
            <person name="Lipzen A."/>
            <person name="Lesage-Meessen L."/>
            <person name="Navarro D."/>
            <person name="Riley R."/>
            <person name="Grigoriev I.V."/>
            <person name="Zhou S."/>
            <person name="Raouche S."/>
            <person name="Rosso M.N."/>
        </authorList>
    </citation>
    <scope>NUCLEOTIDE SEQUENCE [LARGE SCALE GENOMIC DNA]</scope>
    <source>
        <strain evidence="2 3">BRFM 1820</strain>
    </source>
</reference>
<feature type="region of interest" description="Disordered" evidence="1">
    <location>
        <begin position="171"/>
        <end position="211"/>
    </location>
</feature>
<evidence type="ECO:0000256" key="1">
    <source>
        <dbReference type="SAM" id="MobiDB-lite"/>
    </source>
</evidence>
<accession>A0A371CLJ7</accession>
<dbReference type="AlphaFoldDB" id="A0A371CLJ7"/>
<gene>
    <name evidence="2" type="ORF">OH76DRAFT_250934</name>
</gene>